<accession>E4NG54</accession>
<evidence type="ECO:0000313" key="1">
    <source>
        <dbReference type="EMBL" id="BAJ30484.1"/>
    </source>
</evidence>
<sequence length="120" mass="12629">MSTTAPATCRIAADRAAADGGLCKPAIPSRSPALAEGDSLAYLILTRREGEGPVRFELGATGRGPAGQDLADRLCKQIRAWDGDREARPTIKLYPAGTPDSKIGNGYIIDKPGCRVAISY</sequence>
<dbReference type="EMBL" id="AP010968">
    <property type="protein sequence ID" value="BAJ30484.1"/>
    <property type="molecule type" value="Genomic_DNA"/>
</dbReference>
<dbReference type="RefSeq" id="WP_014137783.1">
    <property type="nucleotide sequence ID" value="NC_016109.1"/>
</dbReference>
<dbReference type="eggNOG" id="COG2518">
    <property type="taxonomic scope" value="Bacteria"/>
</dbReference>
<reference evidence="1 2" key="1">
    <citation type="journal article" date="2010" name="DNA Res.">
        <title>Genome sequence of Kitasatospora setae NBRC 14216T: an evolutionary snapshot of the family Streptomycetaceae.</title>
        <authorList>
            <person name="Ichikawa N."/>
            <person name="Oguchi A."/>
            <person name="Ikeda H."/>
            <person name="Ishikawa J."/>
            <person name="Kitani S."/>
            <person name="Watanabe Y."/>
            <person name="Nakamura S."/>
            <person name="Katano Y."/>
            <person name="Kishi E."/>
            <person name="Sasagawa M."/>
            <person name="Ankai A."/>
            <person name="Fukui S."/>
            <person name="Hashimoto Y."/>
            <person name="Kamata S."/>
            <person name="Otoguro M."/>
            <person name="Tanikawa S."/>
            <person name="Nihira T."/>
            <person name="Horinouchi S."/>
            <person name="Ohnishi Y."/>
            <person name="Hayakawa M."/>
            <person name="Kuzuyama T."/>
            <person name="Arisawa A."/>
            <person name="Nomoto F."/>
            <person name="Miura H."/>
            <person name="Takahashi Y."/>
            <person name="Fujita N."/>
        </authorList>
    </citation>
    <scope>NUCLEOTIDE SEQUENCE [LARGE SCALE GENOMIC DNA]</scope>
    <source>
        <strain evidence="2">ATCC 33774 / DSM 43861 / JCM 3304 / KCC A-0304 / NBRC 14216 / KM-6054</strain>
    </source>
</reference>
<name>E4NG54_KITSK</name>
<dbReference type="KEGG" id="ksk:KSE_47040"/>
<dbReference type="HOGENOM" id="CLU_2046524_0_0_11"/>
<proteinExistence type="predicted"/>
<dbReference type="Proteomes" id="UP000007076">
    <property type="component" value="Chromosome"/>
</dbReference>
<dbReference type="PATRIC" id="fig|452652.3.peg.4692"/>
<dbReference type="STRING" id="452652.KSE_47040"/>
<protein>
    <submittedName>
        <fullName evidence="1">Uncharacterized protein</fullName>
    </submittedName>
</protein>
<evidence type="ECO:0000313" key="2">
    <source>
        <dbReference type="Proteomes" id="UP000007076"/>
    </source>
</evidence>
<gene>
    <name evidence="1" type="ordered locus">KSE_47040</name>
</gene>
<keyword evidence="2" id="KW-1185">Reference proteome</keyword>
<dbReference type="AlphaFoldDB" id="E4NG54"/>
<organism evidence="1 2">
    <name type="scientific">Kitasatospora setae (strain ATCC 33774 / DSM 43861 / JCM 3304 / KCC A-0304 / NBRC 14216 / KM-6054)</name>
    <name type="common">Streptomyces setae</name>
    <dbReference type="NCBI Taxonomy" id="452652"/>
    <lineage>
        <taxon>Bacteria</taxon>
        <taxon>Bacillati</taxon>
        <taxon>Actinomycetota</taxon>
        <taxon>Actinomycetes</taxon>
        <taxon>Kitasatosporales</taxon>
        <taxon>Streptomycetaceae</taxon>
        <taxon>Kitasatospora</taxon>
    </lineage>
</organism>